<sequence length="579" mass="62956">MTAPPTPPSSPRPTTPRQVADGYVEAATELDPTLGTALGTRPRADGLPDTSPAGLEAEAQLARVTLAELDRVLAADPSLDDDPVERRCARLLRERLGAELAAHEAGEGFRSLNNLFTPIHSVRQVFSMMPAASEEDWSVLARRLARVPEAYRGYRATLTEGGRRGLLVAPRQVRTVVAQLDEWLAGPYFAGFVAAGPEALRGELDAAAQAADAAVAELRDFLRDEYAPLAEGTPDAVGRDRYAVAARRWTGSDLGAGTGLEEAYAWGWAEHRRILAEQRVEAEKVLPGAGSRPAGPMEAMRWLGVNGPAVEGVEAIRERLQQMMDDAIVALDGTHFDLAEPVKRVEAMIAPPGSAAAPYYTRPAQDFSRPGRTWLPTLGRTRFPLWDLVSIWYHEGVPGHHLQLAQWALVSGELSTYQTSVGSVGANVEGWALYAERLMDELGYFPDPGERLGFLDAQQLRSIRVVIDIGMHLELPVPDDAEGVLAEHRGRPWTPELARAFLGEHSGADVAFLDSELVRYLGMPGQAISYKLGERAWREGREAAQRARGADFDLKAWHMAALSQGSLGLDDLAAELARL</sequence>
<proteinExistence type="predicted"/>
<name>A0A6L9W668_9ACTN</name>
<dbReference type="AlphaFoldDB" id="A0A6L9W668"/>
<evidence type="ECO:0000313" key="2">
    <source>
        <dbReference type="EMBL" id="NEK87538.1"/>
    </source>
</evidence>
<feature type="region of interest" description="Disordered" evidence="1">
    <location>
        <begin position="29"/>
        <end position="52"/>
    </location>
</feature>
<evidence type="ECO:0000256" key="1">
    <source>
        <dbReference type="SAM" id="MobiDB-lite"/>
    </source>
</evidence>
<comment type="caution">
    <text evidence="2">The sequence shown here is derived from an EMBL/GenBank/DDBJ whole genome shotgun (WGS) entry which is preliminary data.</text>
</comment>
<gene>
    <name evidence="2" type="ORF">GCU60_17490</name>
</gene>
<accession>A0A6L9W668</accession>
<reference evidence="2 3" key="1">
    <citation type="submission" date="2019-12" db="EMBL/GenBank/DDBJ databases">
        <title>the WGS of Blastococcus saxobsidens 67B17.</title>
        <authorList>
            <person name="Jiang Z."/>
        </authorList>
    </citation>
    <scope>NUCLEOTIDE SEQUENCE [LARGE SCALE GENOMIC DNA]</scope>
    <source>
        <strain evidence="2 3">67B17</strain>
    </source>
</reference>
<dbReference type="Proteomes" id="UP000479241">
    <property type="component" value="Unassembled WGS sequence"/>
</dbReference>
<evidence type="ECO:0000313" key="3">
    <source>
        <dbReference type="Proteomes" id="UP000479241"/>
    </source>
</evidence>
<dbReference type="PANTHER" id="PTHR33361">
    <property type="entry name" value="GLR0591 PROTEIN"/>
    <property type="match status" value="1"/>
</dbReference>
<dbReference type="PANTHER" id="PTHR33361:SF2">
    <property type="entry name" value="DUF885 DOMAIN-CONTAINING PROTEIN"/>
    <property type="match status" value="1"/>
</dbReference>
<dbReference type="InterPro" id="IPR010281">
    <property type="entry name" value="DUF885"/>
</dbReference>
<protein>
    <submittedName>
        <fullName evidence="2">DUF885 domain-containing protein</fullName>
    </submittedName>
</protein>
<organism evidence="2 3">
    <name type="scientific">Blastococcus saxobsidens</name>
    <dbReference type="NCBI Taxonomy" id="138336"/>
    <lineage>
        <taxon>Bacteria</taxon>
        <taxon>Bacillati</taxon>
        <taxon>Actinomycetota</taxon>
        <taxon>Actinomycetes</taxon>
        <taxon>Geodermatophilales</taxon>
        <taxon>Geodermatophilaceae</taxon>
        <taxon>Blastococcus</taxon>
    </lineage>
</organism>
<dbReference type="RefSeq" id="WP_163207602.1">
    <property type="nucleotide sequence ID" value="NZ_JAAGWG010000034.1"/>
</dbReference>
<dbReference type="EMBL" id="JAAGWG010000034">
    <property type="protein sequence ID" value="NEK87538.1"/>
    <property type="molecule type" value="Genomic_DNA"/>
</dbReference>
<dbReference type="Pfam" id="PF05960">
    <property type="entry name" value="DUF885"/>
    <property type="match status" value="1"/>
</dbReference>